<proteinExistence type="predicted"/>
<organism evidence="1 2">
    <name type="scientific">Priestia megaterium Q3</name>
    <dbReference type="NCBI Taxonomy" id="1452722"/>
    <lineage>
        <taxon>Bacteria</taxon>
        <taxon>Bacillati</taxon>
        <taxon>Bacillota</taxon>
        <taxon>Bacilli</taxon>
        <taxon>Bacillales</taxon>
        <taxon>Bacillaceae</taxon>
        <taxon>Priestia</taxon>
    </lineage>
</organism>
<evidence type="ECO:0000313" key="1">
    <source>
        <dbReference type="EMBL" id="AKP79882.1"/>
    </source>
</evidence>
<sequence>MKLREKWSGKLKKGKGYRKGYDKNNVLEG</sequence>
<dbReference type="AlphaFoldDB" id="A0A806TN24"/>
<accession>A0A806TN24</accession>
<dbReference type="EMBL" id="CP010586">
    <property type="protein sequence ID" value="AKP79882.1"/>
    <property type="molecule type" value="Genomic_DNA"/>
</dbReference>
<name>A0A806TN24_PRIMG</name>
<evidence type="ECO:0000313" key="2">
    <source>
        <dbReference type="Proteomes" id="UP000036410"/>
    </source>
</evidence>
<protein>
    <submittedName>
        <fullName evidence="1">Uncharacterized protein</fullName>
    </submittedName>
</protein>
<reference evidence="1 2" key="1">
    <citation type="submission" date="2015-01" db="EMBL/GenBank/DDBJ databases">
        <title>Genome sequence of bacillus megaterium Q3.</title>
        <authorList>
            <person name="Wang Y."/>
            <person name="Luo K."/>
            <person name="Bai L."/>
            <person name="Luo F."/>
        </authorList>
    </citation>
    <scope>NUCLEOTIDE SEQUENCE [LARGE SCALE GENOMIC DNA]</scope>
    <source>
        <strain evidence="1 2">Q3</strain>
    </source>
</reference>
<dbReference type="Proteomes" id="UP000036410">
    <property type="component" value="Chromosome"/>
</dbReference>
<gene>
    <name evidence="1" type="ORF">AS52_04929</name>
</gene>